<evidence type="ECO:0000313" key="9">
    <source>
        <dbReference type="EMBL" id="OQO14260.1"/>
    </source>
</evidence>
<evidence type="ECO:0000313" key="10">
    <source>
        <dbReference type="Proteomes" id="UP000192596"/>
    </source>
</evidence>
<keyword evidence="5 8" id="KW-1133">Transmembrane helix</keyword>
<evidence type="ECO:0000256" key="7">
    <source>
        <dbReference type="SAM" id="MobiDB-lite"/>
    </source>
</evidence>
<dbReference type="GO" id="GO:0000324">
    <property type="term" value="C:fungal-type vacuole"/>
    <property type="evidence" value="ECO:0007669"/>
    <property type="project" value="TreeGrafter"/>
</dbReference>
<dbReference type="EMBL" id="NAJO01000002">
    <property type="protein sequence ID" value="OQO14260.1"/>
    <property type="molecule type" value="Genomic_DNA"/>
</dbReference>
<protein>
    <submittedName>
        <fullName evidence="9">Uncharacterized protein</fullName>
    </submittedName>
</protein>
<dbReference type="AlphaFoldDB" id="A0A1V8TSD1"/>
<feature type="transmembrane region" description="Helical" evidence="8">
    <location>
        <begin position="215"/>
        <end position="234"/>
    </location>
</feature>
<dbReference type="GO" id="GO:0012505">
    <property type="term" value="C:endomembrane system"/>
    <property type="evidence" value="ECO:0007669"/>
    <property type="project" value="UniProtKB-SubCell"/>
</dbReference>
<keyword evidence="3 8" id="KW-0812">Transmembrane</keyword>
<keyword evidence="4" id="KW-0677">Repeat</keyword>
<dbReference type="PANTHER" id="PTHR13131:SF5">
    <property type="entry name" value="CYSTINOSIN"/>
    <property type="match status" value="1"/>
</dbReference>
<feature type="transmembrane region" description="Helical" evidence="8">
    <location>
        <begin position="23"/>
        <end position="41"/>
    </location>
</feature>
<gene>
    <name evidence="9" type="ORF">B0A48_01136</name>
</gene>
<organism evidence="9 10">
    <name type="scientific">Cryoendolithus antarcticus</name>
    <dbReference type="NCBI Taxonomy" id="1507870"/>
    <lineage>
        <taxon>Eukaryota</taxon>
        <taxon>Fungi</taxon>
        <taxon>Dikarya</taxon>
        <taxon>Ascomycota</taxon>
        <taxon>Pezizomycotina</taxon>
        <taxon>Dothideomycetes</taxon>
        <taxon>Dothideomycetidae</taxon>
        <taxon>Cladosporiales</taxon>
        <taxon>Cladosporiaceae</taxon>
        <taxon>Cryoendolithus</taxon>
    </lineage>
</organism>
<evidence type="ECO:0000256" key="8">
    <source>
        <dbReference type="SAM" id="Phobius"/>
    </source>
</evidence>
<dbReference type="PANTHER" id="PTHR13131">
    <property type="entry name" value="CYSTINOSIN"/>
    <property type="match status" value="1"/>
</dbReference>
<sequence length="297" mass="32842">MVGCFSGKPDPNDEWNGAWDCLIYIYALYAALALLSLLSYLPQPILNQRRRSTEGLSPEWALWLVVGTAYRLLAASLVTLSNHTVRLPFGGNTGWLSGPYWGFWGGGVLVLIYELIATSITLAQTALLPHQRPLDISPTSRTLLWGCVATTAGSLMAMALSNNGAEKFGREGWSGDDFVSTLNLVTILASLCKYVPQARLNRQRKSTNGFSKLQIWFDAVAWLPLVAMWILTAIRELWRGGGPRIGMQWLNFVCSLGSFAGDGWLLWQWWRYRGGEGSGGRSQVEGEEAGERAPLLR</sequence>
<dbReference type="InterPro" id="IPR005282">
    <property type="entry name" value="LC_transporter"/>
</dbReference>
<accession>A0A1V8TSD1</accession>
<dbReference type="OrthoDB" id="75720at2759"/>
<feature type="transmembrane region" description="Helical" evidence="8">
    <location>
        <begin position="101"/>
        <end position="122"/>
    </location>
</feature>
<dbReference type="GO" id="GO:0005774">
    <property type="term" value="C:vacuolar membrane"/>
    <property type="evidence" value="ECO:0007669"/>
    <property type="project" value="TreeGrafter"/>
</dbReference>
<feature type="transmembrane region" description="Helical" evidence="8">
    <location>
        <begin position="143"/>
        <end position="162"/>
    </location>
</feature>
<comment type="subcellular location">
    <subcellularLocation>
        <location evidence="1">Endomembrane system</location>
        <topology evidence="1">Multi-pass membrane protein</topology>
    </subcellularLocation>
</comment>
<keyword evidence="10" id="KW-1185">Reference proteome</keyword>
<dbReference type="InParanoid" id="A0A1V8TSD1"/>
<feature type="region of interest" description="Disordered" evidence="7">
    <location>
        <begin position="277"/>
        <end position="297"/>
    </location>
</feature>
<dbReference type="GO" id="GO:0015184">
    <property type="term" value="F:L-cystine transmembrane transporter activity"/>
    <property type="evidence" value="ECO:0007669"/>
    <property type="project" value="TreeGrafter"/>
</dbReference>
<reference evidence="10" key="1">
    <citation type="submission" date="2017-03" db="EMBL/GenBank/DDBJ databases">
        <title>Genomes of endolithic fungi from Antarctica.</title>
        <authorList>
            <person name="Coleine C."/>
            <person name="Masonjones S."/>
            <person name="Stajich J.E."/>
        </authorList>
    </citation>
    <scope>NUCLEOTIDE SEQUENCE [LARGE SCALE GENOMIC DNA]</scope>
    <source>
        <strain evidence="10">CCFEE 5527</strain>
    </source>
</reference>
<dbReference type="Pfam" id="PF04193">
    <property type="entry name" value="PQ-loop"/>
    <property type="match status" value="2"/>
</dbReference>
<keyword evidence="6 8" id="KW-0472">Membrane</keyword>
<keyword evidence="2" id="KW-0813">Transport</keyword>
<dbReference type="InterPro" id="IPR006603">
    <property type="entry name" value="PQ-loop_rpt"/>
</dbReference>
<proteinExistence type="predicted"/>
<feature type="transmembrane region" description="Helical" evidence="8">
    <location>
        <begin position="178"/>
        <end position="195"/>
    </location>
</feature>
<dbReference type="SMART" id="SM00679">
    <property type="entry name" value="CTNS"/>
    <property type="match status" value="2"/>
</dbReference>
<name>A0A1V8TSD1_9PEZI</name>
<comment type="caution">
    <text evidence="9">The sequence shown here is derived from an EMBL/GenBank/DDBJ whole genome shotgun (WGS) entry which is preliminary data.</text>
</comment>
<evidence type="ECO:0000256" key="2">
    <source>
        <dbReference type="ARBA" id="ARBA00022448"/>
    </source>
</evidence>
<evidence type="ECO:0000256" key="5">
    <source>
        <dbReference type="ARBA" id="ARBA00022989"/>
    </source>
</evidence>
<feature type="transmembrane region" description="Helical" evidence="8">
    <location>
        <begin position="61"/>
        <end position="81"/>
    </location>
</feature>
<evidence type="ECO:0000256" key="3">
    <source>
        <dbReference type="ARBA" id="ARBA00022692"/>
    </source>
</evidence>
<evidence type="ECO:0000256" key="4">
    <source>
        <dbReference type="ARBA" id="ARBA00022737"/>
    </source>
</evidence>
<dbReference type="Proteomes" id="UP000192596">
    <property type="component" value="Unassembled WGS sequence"/>
</dbReference>
<evidence type="ECO:0000256" key="6">
    <source>
        <dbReference type="ARBA" id="ARBA00023136"/>
    </source>
</evidence>
<dbReference type="STRING" id="1507870.A0A1V8TSD1"/>
<evidence type="ECO:0000256" key="1">
    <source>
        <dbReference type="ARBA" id="ARBA00004127"/>
    </source>
</evidence>
<feature type="transmembrane region" description="Helical" evidence="8">
    <location>
        <begin position="246"/>
        <end position="267"/>
    </location>
</feature>